<keyword evidence="4" id="KW-0560">Oxidoreductase</keyword>
<dbReference type="RefSeq" id="XP_049128564.1">
    <property type="nucleotide sequence ID" value="XM_049272607.1"/>
</dbReference>
<dbReference type="EMBL" id="BQXU01000015">
    <property type="protein sequence ID" value="GKT46214.1"/>
    <property type="molecule type" value="Genomic_DNA"/>
</dbReference>
<dbReference type="GO" id="GO:0004497">
    <property type="term" value="F:monooxygenase activity"/>
    <property type="evidence" value="ECO:0007669"/>
    <property type="project" value="UniProtKB-KW"/>
</dbReference>
<evidence type="ECO:0000259" key="6">
    <source>
        <dbReference type="Pfam" id="PF01494"/>
    </source>
</evidence>
<evidence type="ECO:0000313" key="8">
    <source>
        <dbReference type="Proteomes" id="UP001055115"/>
    </source>
</evidence>
<dbReference type="InterPro" id="IPR050493">
    <property type="entry name" value="FAD-dep_Monooxygenase_BioMet"/>
</dbReference>
<evidence type="ECO:0000256" key="1">
    <source>
        <dbReference type="ARBA" id="ARBA00007992"/>
    </source>
</evidence>
<dbReference type="InterPro" id="IPR002938">
    <property type="entry name" value="FAD-bd"/>
</dbReference>
<dbReference type="PANTHER" id="PTHR13789">
    <property type="entry name" value="MONOOXYGENASE"/>
    <property type="match status" value="1"/>
</dbReference>
<sequence length="197" mass="22101">MALYLSDNHCRKATDIKRWPLLYRAPVPTWHKGKMVLAGDAAHPVLPHQGQGGAMGLEDGLALGVVMAGAADASDVEKLLDVYEKIRKSRTSIIQLLSNVAKNDSHLVEKELLEFMPKEDIPKTQKEMFIYNFEYDVVEEAIKIMEEFDPSFHLPHDFFEDDSFNMAHVSGELSKMSGFITVETCISVETEESTAQV</sequence>
<proteinExistence type="inferred from homology"/>
<reference evidence="7 8" key="1">
    <citation type="submission" date="2022-03" db="EMBL/GenBank/DDBJ databases">
        <title>Genome data of Colletotrichum spp.</title>
        <authorList>
            <person name="Utami Y.D."/>
            <person name="Hiruma K."/>
        </authorList>
    </citation>
    <scope>NUCLEOTIDE SEQUENCE [LARGE SCALE GENOMIC DNA]</scope>
    <source>
        <strain evidence="7 8">MAFF 239500</strain>
    </source>
</reference>
<dbReference type="Pfam" id="PF01494">
    <property type="entry name" value="FAD_binding_3"/>
    <property type="match status" value="1"/>
</dbReference>
<dbReference type="InterPro" id="IPR036188">
    <property type="entry name" value="FAD/NAD-bd_sf"/>
</dbReference>
<keyword evidence="8" id="KW-1185">Reference proteome</keyword>
<comment type="caution">
    <text evidence="7">The sequence shown here is derived from an EMBL/GenBank/DDBJ whole genome shotgun (WGS) entry which is preliminary data.</text>
</comment>
<dbReference type="SUPFAM" id="SSF51905">
    <property type="entry name" value="FAD/NAD(P)-binding domain"/>
    <property type="match status" value="1"/>
</dbReference>
<evidence type="ECO:0000313" key="7">
    <source>
        <dbReference type="EMBL" id="GKT46214.1"/>
    </source>
</evidence>
<feature type="domain" description="FAD-binding" evidence="6">
    <location>
        <begin position="27"/>
        <end position="90"/>
    </location>
</feature>
<dbReference type="GO" id="GO:0071949">
    <property type="term" value="F:FAD binding"/>
    <property type="evidence" value="ECO:0007669"/>
    <property type="project" value="InterPro"/>
</dbReference>
<gene>
    <name evidence="7" type="ORF">ColSpa_06395</name>
</gene>
<comment type="similarity">
    <text evidence="1">Belongs to the paxM FAD-dependent monooxygenase family.</text>
</comment>
<keyword evidence="3" id="KW-0274">FAD</keyword>
<keyword evidence="2" id="KW-0285">Flavoprotein</keyword>
<protein>
    <submittedName>
        <fullName evidence="7">6-hydroxynicotinate 3-monooxygenase</fullName>
    </submittedName>
</protein>
<accession>A0AA37LH44</accession>
<dbReference type="Proteomes" id="UP001055115">
    <property type="component" value="Unassembled WGS sequence"/>
</dbReference>
<dbReference type="PANTHER" id="PTHR13789:SF215">
    <property type="entry name" value="FAD-BINDING DOMAIN-CONTAINING PROTEIN-RELATED"/>
    <property type="match status" value="1"/>
</dbReference>
<dbReference type="Gene3D" id="3.50.50.60">
    <property type="entry name" value="FAD/NAD(P)-binding domain"/>
    <property type="match status" value="1"/>
</dbReference>
<evidence type="ECO:0000256" key="5">
    <source>
        <dbReference type="ARBA" id="ARBA00023033"/>
    </source>
</evidence>
<dbReference type="PRINTS" id="PR00420">
    <property type="entry name" value="RNGMNOXGNASE"/>
</dbReference>
<dbReference type="AlphaFoldDB" id="A0AA37LH44"/>
<name>A0AA37LH44_9PEZI</name>
<dbReference type="GeneID" id="73327197"/>
<keyword evidence="5" id="KW-0503">Monooxygenase</keyword>
<evidence type="ECO:0000256" key="4">
    <source>
        <dbReference type="ARBA" id="ARBA00023002"/>
    </source>
</evidence>
<evidence type="ECO:0000256" key="2">
    <source>
        <dbReference type="ARBA" id="ARBA00022630"/>
    </source>
</evidence>
<organism evidence="7 8">
    <name type="scientific">Colletotrichum spaethianum</name>
    <dbReference type="NCBI Taxonomy" id="700344"/>
    <lineage>
        <taxon>Eukaryota</taxon>
        <taxon>Fungi</taxon>
        <taxon>Dikarya</taxon>
        <taxon>Ascomycota</taxon>
        <taxon>Pezizomycotina</taxon>
        <taxon>Sordariomycetes</taxon>
        <taxon>Hypocreomycetidae</taxon>
        <taxon>Glomerellales</taxon>
        <taxon>Glomerellaceae</taxon>
        <taxon>Colletotrichum</taxon>
        <taxon>Colletotrichum spaethianum species complex</taxon>
    </lineage>
</organism>
<evidence type="ECO:0000256" key="3">
    <source>
        <dbReference type="ARBA" id="ARBA00022827"/>
    </source>
</evidence>